<protein>
    <submittedName>
        <fullName evidence="1">Uncharacterized protein</fullName>
    </submittedName>
</protein>
<proteinExistence type="predicted"/>
<dbReference type="InterPro" id="IPR017853">
    <property type="entry name" value="GH"/>
</dbReference>
<dbReference type="KEGG" id="hrr:HZS55_21820"/>
<dbReference type="EMBL" id="CP058910">
    <property type="protein sequence ID" value="QLH79770.1"/>
    <property type="molecule type" value="Genomic_DNA"/>
</dbReference>
<reference evidence="1 2" key="1">
    <citation type="submission" date="2020-07" db="EMBL/GenBank/DDBJ databases">
        <title>Halosimplex pelagicum sp. nov. and Halosimplex rubrum sp. nov., isolated from salted brown alga Laminaria, and emended description of the genus Halosimplex.</title>
        <authorList>
            <person name="Cui H."/>
        </authorList>
    </citation>
    <scope>NUCLEOTIDE SEQUENCE [LARGE SCALE GENOMIC DNA]</scope>
    <source>
        <strain evidence="1 2">R27</strain>
    </source>
</reference>
<dbReference type="Proteomes" id="UP000509667">
    <property type="component" value="Chromosome"/>
</dbReference>
<name>A0A7D5T6T9_9EURY</name>
<gene>
    <name evidence="1" type="ORF">HZS55_21820</name>
</gene>
<dbReference type="SUPFAM" id="SSF51445">
    <property type="entry name" value="(Trans)glycosidases"/>
    <property type="match status" value="1"/>
</dbReference>
<dbReference type="RefSeq" id="WP_179909634.1">
    <property type="nucleotide sequence ID" value="NZ_CP058910.1"/>
</dbReference>
<dbReference type="Gene3D" id="3.20.20.80">
    <property type="entry name" value="Glycosidases"/>
    <property type="match status" value="2"/>
</dbReference>
<accession>A0A7D5T6T9</accession>
<keyword evidence="2" id="KW-1185">Reference proteome</keyword>
<dbReference type="OrthoDB" id="209798at2157"/>
<dbReference type="GeneID" id="56080561"/>
<dbReference type="AlphaFoldDB" id="A0A7D5T6T9"/>
<sequence>MEYGTSYFGVRNRDHAVRDLDRFADEGLNAVLHTYSERDRMYYEETMADIVAASADRGFRTYVNPWSVGRVFGGEALSEFVGRNPDACQVTSDGERIAAACFNHPDFREYMREWTRSAAGLGADVLFWDEPHWFIPEWFDREFPDGAWGCRCERCRAAFEAEYGREMPSEETDDVRAFKADSLLDFLREMMAITAEAGAENAVCLLPSEDAEHGLTDWETLAVCDDLDVLATDPYWGVFEGADSPASFVGYFAEKVVDLAGRHGLRSQIWIQGFRLGPDADEAVRTATRTAVDRGVDSVFTWGYDGCASISSIACAEPERVWRAYLDEVQAARERGD</sequence>
<evidence type="ECO:0000313" key="1">
    <source>
        <dbReference type="EMBL" id="QLH79770.1"/>
    </source>
</evidence>
<evidence type="ECO:0000313" key="2">
    <source>
        <dbReference type="Proteomes" id="UP000509667"/>
    </source>
</evidence>
<organism evidence="1 2">
    <name type="scientific">Halosimplex rubrum</name>
    <dbReference type="NCBI Taxonomy" id="869889"/>
    <lineage>
        <taxon>Archaea</taxon>
        <taxon>Methanobacteriati</taxon>
        <taxon>Methanobacteriota</taxon>
        <taxon>Stenosarchaea group</taxon>
        <taxon>Halobacteria</taxon>
        <taxon>Halobacteriales</taxon>
        <taxon>Haloarculaceae</taxon>
        <taxon>Halosimplex</taxon>
    </lineage>
</organism>